<reference evidence="1 2" key="1">
    <citation type="submission" date="2020-08" db="EMBL/GenBank/DDBJ databases">
        <title>Genomic Encyclopedia of Type Strains, Phase IV (KMG-IV): sequencing the most valuable type-strain genomes for metagenomic binning, comparative biology and taxonomic classification.</title>
        <authorList>
            <person name="Goeker M."/>
        </authorList>
    </citation>
    <scope>NUCLEOTIDE SEQUENCE [LARGE SCALE GENOMIC DNA]</scope>
    <source>
        <strain evidence="1 2">DSM 40141</strain>
    </source>
</reference>
<evidence type="ECO:0000313" key="1">
    <source>
        <dbReference type="EMBL" id="MBB6437205.1"/>
    </source>
</evidence>
<comment type="caution">
    <text evidence="1">The sequence shown here is derived from an EMBL/GenBank/DDBJ whole genome shotgun (WGS) entry which is preliminary data.</text>
</comment>
<name>A0A7X0LQM2_9ACTN</name>
<protein>
    <submittedName>
        <fullName evidence="1">Uncharacterized protein</fullName>
    </submittedName>
</protein>
<keyword evidence="2" id="KW-1185">Reference proteome</keyword>
<proteinExistence type="predicted"/>
<evidence type="ECO:0000313" key="2">
    <source>
        <dbReference type="Proteomes" id="UP000540423"/>
    </source>
</evidence>
<dbReference type="RefSeq" id="WP_185032340.1">
    <property type="nucleotide sequence ID" value="NZ_BNBN01000003.1"/>
</dbReference>
<dbReference type="EMBL" id="JACHEM010000009">
    <property type="protein sequence ID" value="MBB6437205.1"/>
    <property type="molecule type" value="Genomic_DNA"/>
</dbReference>
<gene>
    <name evidence="1" type="ORF">HNQ79_003688</name>
</gene>
<accession>A0A7X0LQM2</accession>
<dbReference type="Proteomes" id="UP000540423">
    <property type="component" value="Unassembled WGS sequence"/>
</dbReference>
<sequence length="75" mass="7996">MSQPARTDLVAGRAEILAAMVSHYRCSHCNGEAVNLATDGTGVMHARIEHDDTCPVLHGHVSALPDTFRAAANTR</sequence>
<dbReference type="AlphaFoldDB" id="A0A7X0LQM2"/>
<organism evidence="1 2">
    <name type="scientific">Streptomyces candidus</name>
    <dbReference type="NCBI Taxonomy" id="67283"/>
    <lineage>
        <taxon>Bacteria</taxon>
        <taxon>Bacillati</taxon>
        <taxon>Actinomycetota</taxon>
        <taxon>Actinomycetes</taxon>
        <taxon>Kitasatosporales</taxon>
        <taxon>Streptomycetaceae</taxon>
        <taxon>Streptomyces</taxon>
    </lineage>
</organism>